<gene>
    <name evidence="1" type="ORF">TPSB3V08_LOCUS13643</name>
</gene>
<name>A0A7R9DSU9_TIMPO</name>
<organism evidence="1">
    <name type="scientific">Timema poppense</name>
    <name type="common">Walking stick</name>
    <dbReference type="NCBI Taxonomy" id="170557"/>
    <lineage>
        <taxon>Eukaryota</taxon>
        <taxon>Metazoa</taxon>
        <taxon>Ecdysozoa</taxon>
        <taxon>Arthropoda</taxon>
        <taxon>Hexapoda</taxon>
        <taxon>Insecta</taxon>
        <taxon>Pterygota</taxon>
        <taxon>Neoptera</taxon>
        <taxon>Polyneoptera</taxon>
        <taxon>Phasmatodea</taxon>
        <taxon>Timematodea</taxon>
        <taxon>Timematoidea</taxon>
        <taxon>Timematidae</taxon>
        <taxon>Timema</taxon>
    </lineage>
</organism>
<dbReference type="AlphaFoldDB" id="A0A7R9DSU9"/>
<evidence type="ECO:0000313" key="1">
    <source>
        <dbReference type="EMBL" id="CAD7420228.1"/>
    </source>
</evidence>
<accession>A0A7R9DSU9</accession>
<reference evidence="1" key="1">
    <citation type="submission" date="2020-11" db="EMBL/GenBank/DDBJ databases">
        <authorList>
            <person name="Tran Van P."/>
        </authorList>
    </citation>
    <scope>NUCLEOTIDE SEQUENCE</scope>
</reference>
<proteinExistence type="predicted"/>
<sequence length="146" mass="16356">MVRLFTNRVKVLNGGLAIQEEIPRMYCAPRGNLRACAVRSRSESGLHPTTNRAVLQARDVLSHGLLSLQAVINRCCQGRPSNRKCLGAKFYNMADTVERLEDDFRFNLFLIKTMIPYLQGVSGKGVSRVGGWLVGSRGVREVFESW</sequence>
<dbReference type="EMBL" id="OD028617">
    <property type="protein sequence ID" value="CAD7420228.1"/>
    <property type="molecule type" value="Genomic_DNA"/>
</dbReference>
<protein>
    <submittedName>
        <fullName evidence="1">Uncharacterized protein</fullName>
    </submittedName>
</protein>